<dbReference type="SUPFAM" id="SSF56436">
    <property type="entry name" value="C-type lectin-like"/>
    <property type="match status" value="1"/>
</dbReference>
<evidence type="ECO:0000313" key="3">
    <source>
        <dbReference type="EMBL" id="KAF7284104.1"/>
    </source>
</evidence>
<dbReference type="EMBL" id="JAACXV010000083">
    <property type="protein sequence ID" value="KAF7284104.1"/>
    <property type="molecule type" value="Genomic_DNA"/>
</dbReference>
<accession>A0A834IQ22</accession>
<evidence type="ECO:0000313" key="4">
    <source>
        <dbReference type="Proteomes" id="UP000625711"/>
    </source>
</evidence>
<gene>
    <name evidence="3" type="ORF">GWI33_022563</name>
</gene>
<feature type="domain" description="C-type lectin" evidence="2">
    <location>
        <begin position="30"/>
        <end position="125"/>
    </location>
</feature>
<feature type="signal peptide" evidence="1">
    <location>
        <begin position="1"/>
        <end position="19"/>
    </location>
</feature>
<dbReference type="SMART" id="SM00034">
    <property type="entry name" value="CLECT"/>
    <property type="match status" value="1"/>
</dbReference>
<dbReference type="InterPro" id="IPR016187">
    <property type="entry name" value="CTDL_fold"/>
</dbReference>
<evidence type="ECO:0000259" key="2">
    <source>
        <dbReference type="PROSITE" id="PS50041"/>
    </source>
</evidence>
<dbReference type="Gene3D" id="3.10.100.10">
    <property type="entry name" value="Mannose-Binding Protein A, subunit A"/>
    <property type="match status" value="1"/>
</dbReference>
<dbReference type="PROSITE" id="PS50041">
    <property type="entry name" value="C_TYPE_LECTIN_2"/>
    <property type="match status" value="1"/>
</dbReference>
<organism evidence="3 4">
    <name type="scientific">Rhynchophorus ferrugineus</name>
    <name type="common">Red palm weevil</name>
    <name type="synonym">Curculio ferrugineus</name>
    <dbReference type="NCBI Taxonomy" id="354439"/>
    <lineage>
        <taxon>Eukaryota</taxon>
        <taxon>Metazoa</taxon>
        <taxon>Ecdysozoa</taxon>
        <taxon>Arthropoda</taxon>
        <taxon>Hexapoda</taxon>
        <taxon>Insecta</taxon>
        <taxon>Pterygota</taxon>
        <taxon>Neoptera</taxon>
        <taxon>Endopterygota</taxon>
        <taxon>Coleoptera</taxon>
        <taxon>Polyphaga</taxon>
        <taxon>Cucujiformia</taxon>
        <taxon>Curculionidae</taxon>
        <taxon>Dryophthorinae</taxon>
        <taxon>Rhynchophorus</taxon>
    </lineage>
</organism>
<dbReference type="Pfam" id="PF00059">
    <property type="entry name" value="Lectin_C"/>
    <property type="match status" value="1"/>
</dbReference>
<keyword evidence="4" id="KW-1185">Reference proteome</keyword>
<sequence>MYLISSFCWILVYIGLSSTEFVSTSKEDKYFASKEAVTWEDAKRTCVQAGYELVSVQSFKEKDRLETFLDDNNLTPKDPYSGYWLAGVRHSNGSFYWDTVNTLLDRDLEGWNDLACTDLRRYLCQKK</sequence>
<evidence type="ECO:0000256" key="1">
    <source>
        <dbReference type="SAM" id="SignalP"/>
    </source>
</evidence>
<protein>
    <recommendedName>
        <fullName evidence="2">C-type lectin domain-containing protein</fullName>
    </recommendedName>
</protein>
<name>A0A834IQ22_RHYFE</name>
<dbReference type="AlphaFoldDB" id="A0A834IQ22"/>
<proteinExistence type="predicted"/>
<dbReference type="InterPro" id="IPR016186">
    <property type="entry name" value="C-type_lectin-like/link_sf"/>
</dbReference>
<dbReference type="Proteomes" id="UP000625711">
    <property type="component" value="Unassembled WGS sequence"/>
</dbReference>
<reference evidence="3" key="1">
    <citation type="submission" date="2020-08" db="EMBL/GenBank/DDBJ databases">
        <title>Genome sequencing and assembly of the red palm weevil Rhynchophorus ferrugineus.</title>
        <authorList>
            <person name="Dias G.B."/>
            <person name="Bergman C.M."/>
            <person name="Manee M."/>
        </authorList>
    </citation>
    <scope>NUCLEOTIDE SEQUENCE</scope>
    <source>
        <strain evidence="3">AA-2017</strain>
        <tissue evidence="3">Whole larva</tissue>
    </source>
</reference>
<comment type="caution">
    <text evidence="3">The sequence shown here is derived from an EMBL/GenBank/DDBJ whole genome shotgun (WGS) entry which is preliminary data.</text>
</comment>
<feature type="chain" id="PRO_5032741145" description="C-type lectin domain-containing protein" evidence="1">
    <location>
        <begin position="20"/>
        <end position="127"/>
    </location>
</feature>
<dbReference type="OrthoDB" id="6707551at2759"/>
<keyword evidence="1" id="KW-0732">Signal</keyword>
<dbReference type="CDD" id="cd00037">
    <property type="entry name" value="CLECT"/>
    <property type="match status" value="1"/>
</dbReference>
<dbReference type="InterPro" id="IPR001304">
    <property type="entry name" value="C-type_lectin-like"/>
</dbReference>